<evidence type="ECO:0000313" key="3">
    <source>
        <dbReference type="Proteomes" id="UP001497516"/>
    </source>
</evidence>
<feature type="compositionally biased region" description="Acidic residues" evidence="1">
    <location>
        <begin position="177"/>
        <end position="201"/>
    </location>
</feature>
<dbReference type="AlphaFoldDB" id="A0AAV2FA32"/>
<evidence type="ECO:0000313" key="2">
    <source>
        <dbReference type="EMBL" id="CAL1395106.1"/>
    </source>
</evidence>
<dbReference type="EMBL" id="OZ034819">
    <property type="protein sequence ID" value="CAL1395106.1"/>
    <property type="molecule type" value="Genomic_DNA"/>
</dbReference>
<evidence type="ECO:0000256" key="1">
    <source>
        <dbReference type="SAM" id="MobiDB-lite"/>
    </source>
</evidence>
<reference evidence="2 3" key="1">
    <citation type="submission" date="2024-04" db="EMBL/GenBank/DDBJ databases">
        <authorList>
            <person name="Fracassetti M."/>
        </authorList>
    </citation>
    <scope>NUCLEOTIDE SEQUENCE [LARGE SCALE GENOMIC DNA]</scope>
</reference>
<protein>
    <submittedName>
        <fullName evidence="2">Uncharacterized protein</fullName>
    </submittedName>
</protein>
<proteinExistence type="predicted"/>
<name>A0AAV2FA32_9ROSI</name>
<organism evidence="2 3">
    <name type="scientific">Linum trigynum</name>
    <dbReference type="NCBI Taxonomy" id="586398"/>
    <lineage>
        <taxon>Eukaryota</taxon>
        <taxon>Viridiplantae</taxon>
        <taxon>Streptophyta</taxon>
        <taxon>Embryophyta</taxon>
        <taxon>Tracheophyta</taxon>
        <taxon>Spermatophyta</taxon>
        <taxon>Magnoliopsida</taxon>
        <taxon>eudicotyledons</taxon>
        <taxon>Gunneridae</taxon>
        <taxon>Pentapetalae</taxon>
        <taxon>rosids</taxon>
        <taxon>fabids</taxon>
        <taxon>Malpighiales</taxon>
        <taxon>Linaceae</taxon>
        <taxon>Linum</taxon>
    </lineage>
</organism>
<keyword evidence="3" id="KW-1185">Reference proteome</keyword>
<accession>A0AAV2FA32</accession>
<dbReference type="Proteomes" id="UP001497516">
    <property type="component" value="Chromosome 6"/>
</dbReference>
<feature type="region of interest" description="Disordered" evidence="1">
    <location>
        <begin position="166"/>
        <end position="226"/>
    </location>
</feature>
<gene>
    <name evidence="2" type="ORF">LTRI10_LOCUS35561</name>
</gene>
<sequence length="226" mass="25265">MDGLTGALGLNFYLVFAHMKDSSNPTDKQVDSFYRQICRSELAQMGFDAGQTNVTTLGPLWHIDNLLLTRSGFPSVSTSHKLTKRVPYCMYTMLLGFHPMHLGSLVMNTFYKFHLGPLITRPACHFMVDLVGLTDINDWFDSFCFDRDILHNANLLAQADGNEWVDGLSLPPKDHEEYDDDGEKNDDADNDDDDDDKEDDNVGDKANMTLGFEGASGDEGDRPNNA</sequence>